<dbReference type="Pfam" id="PF20246">
    <property type="entry name" value="DUF6601"/>
    <property type="match status" value="1"/>
</dbReference>
<name>A0A9P9EQP0_9HYPO</name>
<dbReference type="Proteomes" id="UP000738349">
    <property type="component" value="Unassembled WGS sequence"/>
</dbReference>
<dbReference type="EMBL" id="JAGMUV010000010">
    <property type="protein sequence ID" value="KAH7141677.1"/>
    <property type="molecule type" value="Genomic_DNA"/>
</dbReference>
<evidence type="ECO:0000313" key="2">
    <source>
        <dbReference type="Proteomes" id="UP000738349"/>
    </source>
</evidence>
<organism evidence="1 2">
    <name type="scientific">Dactylonectria macrodidyma</name>
    <dbReference type="NCBI Taxonomy" id="307937"/>
    <lineage>
        <taxon>Eukaryota</taxon>
        <taxon>Fungi</taxon>
        <taxon>Dikarya</taxon>
        <taxon>Ascomycota</taxon>
        <taxon>Pezizomycotina</taxon>
        <taxon>Sordariomycetes</taxon>
        <taxon>Hypocreomycetidae</taxon>
        <taxon>Hypocreales</taxon>
        <taxon>Nectriaceae</taxon>
        <taxon>Dactylonectria</taxon>
    </lineage>
</organism>
<dbReference type="AlphaFoldDB" id="A0A9P9EQP0"/>
<reference evidence="1" key="1">
    <citation type="journal article" date="2021" name="Nat. Commun.">
        <title>Genetic determinants of endophytism in the Arabidopsis root mycobiome.</title>
        <authorList>
            <person name="Mesny F."/>
            <person name="Miyauchi S."/>
            <person name="Thiergart T."/>
            <person name="Pickel B."/>
            <person name="Atanasova L."/>
            <person name="Karlsson M."/>
            <person name="Huettel B."/>
            <person name="Barry K.W."/>
            <person name="Haridas S."/>
            <person name="Chen C."/>
            <person name="Bauer D."/>
            <person name="Andreopoulos W."/>
            <person name="Pangilinan J."/>
            <person name="LaButti K."/>
            <person name="Riley R."/>
            <person name="Lipzen A."/>
            <person name="Clum A."/>
            <person name="Drula E."/>
            <person name="Henrissat B."/>
            <person name="Kohler A."/>
            <person name="Grigoriev I.V."/>
            <person name="Martin F.M."/>
            <person name="Hacquard S."/>
        </authorList>
    </citation>
    <scope>NUCLEOTIDE SEQUENCE</scope>
    <source>
        <strain evidence="1">MPI-CAGE-AT-0147</strain>
    </source>
</reference>
<accession>A0A9P9EQP0</accession>
<proteinExistence type="predicted"/>
<evidence type="ECO:0000313" key="1">
    <source>
        <dbReference type="EMBL" id="KAH7141677.1"/>
    </source>
</evidence>
<dbReference type="OrthoDB" id="5086500at2759"/>
<keyword evidence="2" id="KW-1185">Reference proteome</keyword>
<dbReference type="InterPro" id="IPR046536">
    <property type="entry name" value="DUF6601"/>
</dbReference>
<gene>
    <name evidence="1" type="ORF">EDB81DRAFT_884752</name>
</gene>
<protein>
    <submittedName>
        <fullName evidence="1">Uncharacterized protein</fullName>
    </submittedName>
</protein>
<sequence>MACLAVACGSVHAAASAAPPVLVGRDVIVTEQMDMHLVWTTRRIFLEPIPRFLLEPRFWNIC</sequence>
<comment type="caution">
    <text evidence="1">The sequence shown here is derived from an EMBL/GenBank/DDBJ whole genome shotgun (WGS) entry which is preliminary data.</text>
</comment>